<feature type="domain" description="Histidine kinase" evidence="8">
    <location>
        <begin position="267"/>
        <end position="455"/>
    </location>
</feature>
<keyword evidence="4" id="KW-0547">Nucleotide-binding</keyword>
<dbReference type="EC" id="2.7.13.3" evidence="2"/>
<keyword evidence="10" id="KW-1185">Reference proteome</keyword>
<dbReference type="SUPFAM" id="SSF55874">
    <property type="entry name" value="ATPase domain of HSP90 chaperone/DNA topoisomerase II/histidine kinase"/>
    <property type="match status" value="1"/>
</dbReference>
<keyword evidence="5 9" id="KW-0418">Kinase</keyword>
<dbReference type="PANTHER" id="PTHR24421">
    <property type="entry name" value="NITRATE/NITRITE SENSOR PROTEIN NARX-RELATED"/>
    <property type="match status" value="1"/>
</dbReference>
<dbReference type="InterPro" id="IPR050482">
    <property type="entry name" value="Sensor_HK_TwoCompSys"/>
</dbReference>
<dbReference type="CDD" id="cd16917">
    <property type="entry name" value="HATPase_UhpB-NarQ-NarX-like"/>
    <property type="match status" value="1"/>
</dbReference>
<dbReference type="Proteomes" id="UP001225034">
    <property type="component" value="Unassembled WGS sequence"/>
</dbReference>
<evidence type="ECO:0000313" key="10">
    <source>
        <dbReference type="Proteomes" id="UP001225034"/>
    </source>
</evidence>
<evidence type="ECO:0000259" key="8">
    <source>
        <dbReference type="PROSITE" id="PS50109"/>
    </source>
</evidence>
<dbReference type="Pfam" id="PF02518">
    <property type="entry name" value="HATPase_c"/>
    <property type="match status" value="1"/>
</dbReference>
<comment type="caution">
    <text evidence="9">The sequence shown here is derived from an EMBL/GenBank/DDBJ whole genome shotgun (WGS) entry which is preliminary data.</text>
</comment>
<evidence type="ECO:0000313" key="9">
    <source>
        <dbReference type="EMBL" id="MDQ0207628.1"/>
    </source>
</evidence>
<dbReference type="SMART" id="SM00065">
    <property type="entry name" value="GAF"/>
    <property type="match status" value="1"/>
</dbReference>
<evidence type="ECO:0000256" key="5">
    <source>
        <dbReference type="ARBA" id="ARBA00022777"/>
    </source>
</evidence>
<protein>
    <recommendedName>
        <fullName evidence="2">histidine kinase</fullName>
        <ecNumber evidence="2">2.7.13.3</ecNumber>
    </recommendedName>
</protein>
<dbReference type="PANTHER" id="PTHR24421:SF40">
    <property type="entry name" value="SENSOR HISTIDINE KINASE YHCY"/>
    <property type="match status" value="1"/>
</dbReference>
<sequence>MDILRALKEISKTLNEGTDVASMLTPVLTKLLHITGFSSSWIFLVDEKGRHTLAAKAGVPPALSREDCGPLKKGGCWCKSQFMKGELSNAVNMLECQRLERAVEQDWGDTNHITHHATIPILAGDKPLGILNVASPGKLHFQDDELHLLETIGYQIGTAINRVQLYERESRRAFEFSQLSGFLQRLHTISAQSSNQELIQEMKSAFQFDEAELETAFAKKPIVRVQGQTIISEEMMTQLMDHLHLFKERQRLLELEDTLTRREERQQLANDLHDSVNQLLFSLQLRLKGMSLRLTDEKTKNELSHLTDIVKEALKELKEVIQVRRNDGDDRSLSTSIRRYGDLVGIEVHLTVSGRMTFSESQQEEVYRIVQEAINNTKKYAGTSAIHISFQTVNQHRQLIIADDGIGFDEQASIYPGSLGLKSIRSRVHKLQGKAVLLAKKGEGTRWEITFPLERGGVS</sequence>
<evidence type="ECO:0000256" key="1">
    <source>
        <dbReference type="ARBA" id="ARBA00000085"/>
    </source>
</evidence>
<dbReference type="InterPro" id="IPR029016">
    <property type="entry name" value="GAF-like_dom_sf"/>
</dbReference>
<accession>A0ABT9YJ49</accession>
<dbReference type="SMART" id="SM00387">
    <property type="entry name" value="HATPase_c"/>
    <property type="match status" value="1"/>
</dbReference>
<keyword evidence="3" id="KW-0808">Transferase</keyword>
<reference evidence="9 10" key="1">
    <citation type="submission" date="2023-07" db="EMBL/GenBank/DDBJ databases">
        <title>Genomic Encyclopedia of Type Strains, Phase IV (KMG-IV): sequencing the most valuable type-strain genomes for metagenomic binning, comparative biology and taxonomic classification.</title>
        <authorList>
            <person name="Goeker M."/>
        </authorList>
    </citation>
    <scope>NUCLEOTIDE SEQUENCE [LARGE SCALE GENOMIC DNA]</scope>
    <source>
        <strain evidence="9 10">DSM 19154</strain>
    </source>
</reference>
<dbReference type="InterPro" id="IPR003594">
    <property type="entry name" value="HATPase_dom"/>
</dbReference>
<keyword evidence="7" id="KW-0902">Two-component regulatory system</keyword>
<dbReference type="EMBL" id="JAUSUA010000003">
    <property type="protein sequence ID" value="MDQ0207628.1"/>
    <property type="molecule type" value="Genomic_DNA"/>
</dbReference>
<evidence type="ECO:0000256" key="3">
    <source>
        <dbReference type="ARBA" id="ARBA00022679"/>
    </source>
</evidence>
<proteinExistence type="predicted"/>
<dbReference type="SUPFAM" id="SSF55781">
    <property type="entry name" value="GAF domain-like"/>
    <property type="match status" value="1"/>
</dbReference>
<dbReference type="InterPro" id="IPR011712">
    <property type="entry name" value="Sig_transdc_His_kin_sub3_dim/P"/>
</dbReference>
<dbReference type="InterPro" id="IPR003018">
    <property type="entry name" value="GAF"/>
</dbReference>
<dbReference type="Gene3D" id="3.30.565.10">
    <property type="entry name" value="Histidine kinase-like ATPase, C-terminal domain"/>
    <property type="match status" value="1"/>
</dbReference>
<dbReference type="Gene3D" id="3.30.450.40">
    <property type="match status" value="1"/>
</dbReference>
<name>A0ABT9YJ49_9BACI</name>
<evidence type="ECO:0000256" key="7">
    <source>
        <dbReference type="ARBA" id="ARBA00023012"/>
    </source>
</evidence>
<evidence type="ECO:0000256" key="2">
    <source>
        <dbReference type="ARBA" id="ARBA00012438"/>
    </source>
</evidence>
<keyword evidence="6" id="KW-0067">ATP-binding</keyword>
<dbReference type="InterPro" id="IPR036890">
    <property type="entry name" value="HATPase_C_sf"/>
</dbReference>
<dbReference type="Pfam" id="PF07730">
    <property type="entry name" value="HisKA_3"/>
    <property type="match status" value="1"/>
</dbReference>
<dbReference type="GO" id="GO:0016301">
    <property type="term" value="F:kinase activity"/>
    <property type="evidence" value="ECO:0007669"/>
    <property type="project" value="UniProtKB-KW"/>
</dbReference>
<comment type="catalytic activity">
    <reaction evidence="1">
        <text>ATP + protein L-histidine = ADP + protein N-phospho-L-histidine.</text>
        <dbReference type="EC" id="2.7.13.3"/>
    </reaction>
</comment>
<dbReference type="Pfam" id="PF13185">
    <property type="entry name" value="GAF_2"/>
    <property type="match status" value="1"/>
</dbReference>
<dbReference type="RefSeq" id="WP_306983074.1">
    <property type="nucleotide sequence ID" value="NZ_JAUSUA010000003.1"/>
</dbReference>
<evidence type="ECO:0000256" key="6">
    <source>
        <dbReference type="ARBA" id="ARBA00022840"/>
    </source>
</evidence>
<evidence type="ECO:0000256" key="4">
    <source>
        <dbReference type="ARBA" id="ARBA00022741"/>
    </source>
</evidence>
<dbReference type="Gene3D" id="1.20.5.1930">
    <property type="match status" value="1"/>
</dbReference>
<dbReference type="InterPro" id="IPR005467">
    <property type="entry name" value="His_kinase_dom"/>
</dbReference>
<dbReference type="PROSITE" id="PS50109">
    <property type="entry name" value="HIS_KIN"/>
    <property type="match status" value="1"/>
</dbReference>
<organism evidence="9 10">
    <name type="scientific">Alkalicoccobacillus murimartini</name>
    <dbReference type="NCBI Taxonomy" id="171685"/>
    <lineage>
        <taxon>Bacteria</taxon>
        <taxon>Bacillati</taxon>
        <taxon>Bacillota</taxon>
        <taxon>Bacilli</taxon>
        <taxon>Bacillales</taxon>
        <taxon>Bacillaceae</taxon>
        <taxon>Alkalicoccobacillus</taxon>
    </lineage>
</organism>
<gene>
    <name evidence="9" type="ORF">J2S05_002429</name>
</gene>